<name>A0A0U2YTD9_9BACL</name>
<gene>
    <name evidence="4" type="ORF">AUC31_13210</name>
</gene>
<dbReference type="PRINTS" id="PR00081">
    <property type="entry name" value="GDHRDH"/>
</dbReference>
<dbReference type="Pfam" id="PF13561">
    <property type="entry name" value="adh_short_C2"/>
    <property type="match status" value="1"/>
</dbReference>
<dbReference type="InterPro" id="IPR036291">
    <property type="entry name" value="NAD(P)-bd_dom_sf"/>
</dbReference>
<accession>A0A0U2YTD9</accession>
<dbReference type="PANTHER" id="PTHR42760:SF133">
    <property type="entry name" value="3-OXOACYL-[ACYL-CARRIER-PROTEIN] REDUCTASE"/>
    <property type="match status" value="1"/>
</dbReference>
<dbReference type="AlphaFoldDB" id="A0A0U2YTD9"/>
<keyword evidence="2" id="KW-0560">Oxidoreductase</keyword>
<dbReference type="InterPro" id="IPR002347">
    <property type="entry name" value="SDR_fam"/>
</dbReference>
<dbReference type="KEGG" id="prt:AUC31_13210"/>
<dbReference type="SMART" id="SM00822">
    <property type="entry name" value="PKS_KR"/>
    <property type="match status" value="1"/>
</dbReference>
<dbReference type="EMBL" id="CP013659">
    <property type="protein sequence ID" value="ALS76093.1"/>
    <property type="molecule type" value="Genomic_DNA"/>
</dbReference>
<dbReference type="InterPro" id="IPR020904">
    <property type="entry name" value="Sc_DH/Rdtase_CS"/>
</dbReference>
<dbReference type="SUPFAM" id="SSF51735">
    <property type="entry name" value="NAD(P)-binding Rossmann-fold domains"/>
    <property type="match status" value="1"/>
</dbReference>
<evidence type="ECO:0000259" key="3">
    <source>
        <dbReference type="SMART" id="SM00822"/>
    </source>
</evidence>
<dbReference type="Gene3D" id="3.40.50.720">
    <property type="entry name" value="NAD(P)-binding Rossmann-like Domain"/>
    <property type="match status" value="1"/>
</dbReference>
<sequence>MEEFTYPSFSLAGKKALVTGGSKGIGLAIAAGLAHAGAKVLITGRDETVLKEAADEMKALKLDVSWKSADVTSKQAVAKLFEFIDADFGGVDILVNNAGMNIRKPLVEVGEEDWDRVLGTNLKGIFLVGQQAAKRMISQQSGCIINISSIMGQVGNPLQTSYAASKGGINQLTKVWAAELAEHNIRVNALAPAYIKTPMTEPFLQDPERLEKLVSRTMLKRMGEAGEMIGPALFLASEASSYVTGQILYVDGGWTAN</sequence>
<dbReference type="PRINTS" id="PR00080">
    <property type="entry name" value="SDRFAMILY"/>
</dbReference>
<dbReference type="STRING" id="200991.AUC31_13210"/>
<dbReference type="RefSeq" id="WP_058382796.1">
    <property type="nucleotide sequence ID" value="NZ_CP013659.2"/>
</dbReference>
<dbReference type="FunFam" id="3.40.50.720:FF:000084">
    <property type="entry name" value="Short-chain dehydrogenase reductase"/>
    <property type="match status" value="1"/>
</dbReference>
<keyword evidence="5" id="KW-1185">Reference proteome</keyword>
<dbReference type="NCBIfam" id="NF005559">
    <property type="entry name" value="PRK07231.1"/>
    <property type="match status" value="1"/>
</dbReference>
<evidence type="ECO:0000313" key="5">
    <source>
        <dbReference type="Proteomes" id="UP000067683"/>
    </source>
</evidence>
<organism evidence="4 5">
    <name type="scientific">Planococcus rifietoensis</name>
    <dbReference type="NCBI Taxonomy" id="200991"/>
    <lineage>
        <taxon>Bacteria</taxon>
        <taxon>Bacillati</taxon>
        <taxon>Bacillota</taxon>
        <taxon>Bacilli</taxon>
        <taxon>Bacillales</taxon>
        <taxon>Caryophanaceae</taxon>
        <taxon>Planococcus</taxon>
    </lineage>
</organism>
<evidence type="ECO:0000256" key="1">
    <source>
        <dbReference type="ARBA" id="ARBA00006484"/>
    </source>
</evidence>
<dbReference type="OrthoDB" id="9803333at2"/>
<comment type="similarity">
    <text evidence="1">Belongs to the short-chain dehydrogenases/reductases (SDR) family.</text>
</comment>
<reference evidence="4" key="1">
    <citation type="submission" date="2016-01" db="EMBL/GenBank/DDBJ databases">
        <title>Complete genome of Planococcus rifietoensis type strain M8.</title>
        <authorList>
            <person name="See-Too W.S."/>
        </authorList>
    </citation>
    <scope>NUCLEOTIDE SEQUENCE [LARGE SCALE GENOMIC DNA]</scope>
    <source>
        <strain evidence="4">M8</strain>
    </source>
</reference>
<proteinExistence type="inferred from homology"/>
<dbReference type="GO" id="GO:0008206">
    <property type="term" value="P:bile acid metabolic process"/>
    <property type="evidence" value="ECO:0007669"/>
    <property type="project" value="UniProtKB-ARBA"/>
</dbReference>
<dbReference type="InterPro" id="IPR057326">
    <property type="entry name" value="KR_dom"/>
</dbReference>
<dbReference type="Proteomes" id="UP000067683">
    <property type="component" value="Chromosome"/>
</dbReference>
<evidence type="ECO:0000256" key="2">
    <source>
        <dbReference type="ARBA" id="ARBA00023002"/>
    </source>
</evidence>
<dbReference type="PANTHER" id="PTHR42760">
    <property type="entry name" value="SHORT-CHAIN DEHYDROGENASES/REDUCTASES FAMILY MEMBER"/>
    <property type="match status" value="1"/>
</dbReference>
<feature type="domain" description="Ketoreductase" evidence="3">
    <location>
        <begin position="14"/>
        <end position="193"/>
    </location>
</feature>
<evidence type="ECO:0000313" key="4">
    <source>
        <dbReference type="EMBL" id="ALS76093.1"/>
    </source>
</evidence>
<dbReference type="GO" id="GO:0016616">
    <property type="term" value="F:oxidoreductase activity, acting on the CH-OH group of donors, NAD or NADP as acceptor"/>
    <property type="evidence" value="ECO:0007669"/>
    <property type="project" value="UniProtKB-ARBA"/>
</dbReference>
<dbReference type="PROSITE" id="PS00061">
    <property type="entry name" value="ADH_SHORT"/>
    <property type="match status" value="1"/>
</dbReference>
<protein>
    <submittedName>
        <fullName evidence="4">2-deoxy-D-gluconate 3-dehydrogenase</fullName>
    </submittedName>
</protein>